<protein>
    <recommendedName>
        <fullName evidence="3">Collagen triple helix repeat protein</fullName>
    </recommendedName>
</protein>
<dbReference type="Proteomes" id="UP000249819">
    <property type="component" value="Unassembled WGS sequence"/>
</dbReference>
<dbReference type="OrthoDB" id="956932at2"/>
<keyword evidence="2" id="KW-1185">Reference proteome</keyword>
<evidence type="ECO:0000313" key="2">
    <source>
        <dbReference type="Proteomes" id="UP000249819"/>
    </source>
</evidence>
<accession>A0A327WE26</accession>
<dbReference type="PROSITE" id="PS51257">
    <property type="entry name" value="PROKAR_LIPOPROTEIN"/>
    <property type="match status" value="1"/>
</dbReference>
<evidence type="ECO:0008006" key="3">
    <source>
        <dbReference type="Google" id="ProtNLM"/>
    </source>
</evidence>
<reference evidence="1 2" key="1">
    <citation type="submission" date="2018-06" db="EMBL/GenBank/DDBJ databases">
        <title>Genomic Encyclopedia of Archaeal and Bacterial Type Strains, Phase II (KMG-II): from individual species to whole genera.</title>
        <authorList>
            <person name="Goeker M."/>
        </authorList>
    </citation>
    <scope>NUCLEOTIDE SEQUENCE [LARGE SCALE GENOMIC DNA]</scope>
    <source>
        <strain evidence="1 2">DSM 29821</strain>
    </source>
</reference>
<dbReference type="EMBL" id="QLMA01000001">
    <property type="protein sequence ID" value="RAJ87656.1"/>
    <property type="molecule type" value="Genomic_DNA"/>
</dbReference>
<dbReference type="RefSeq" id="WP_111590332.1">
    <property type="nucleotide sequence ID" value="NZ_QLMA01000001.1"/>
</dbReference>
<comment type="caution">
    <text evidence="1">The sequence shown here is derived from an EMBL/GenBank/DDBJ whole genome shotgun (WGS) entry which is preliminary data.</text>
</comment>
<gene>
    <name evidence="1" type="ORF">CLV59_101417</name>
</gene>
<name>A0A327WE26_9BACT</name>
<organism evidence="1 2">
    <name type="scientific">Chitinophaga dinghuensis</name>
    <dbReference type="NCBI Taxonomy" id="1539050"/>
    <lineage>
        <taxon>Bacteria</taxon>
        <taxon>Pseudomonadati</taxon>
        <taxon>Bacteroidota</taxon>
        <taxon>Chitinophagia</taxon>
        <taxon>Chitinophagales</taxon>
        <taxon>Chitinophagaceae</taxon>
        <taxon>Chitinophaga</taxon>
    </lineage>
</organism>
<evidence type="ECO:0000313" key="1">
    <source>
        <dbReference type="EMBL" id="RAJ87656.1"/>
    </source>
</evidence>
<sequence>MKKFFSFVVFPAIACIMLLGSCKKGDTGPSGPAGPAGNANVIYSNWIQTSNWVKSTTSVGSGKVTYYFDVASNDLTQDILDKGTVLVYAVLYNDPDGVGIAKLLPSIYYDGGSAGTQYRFQYGLFLNKVRIICDVVPNGIPATSNKVRVVIIPGGVSGVITGRSATPPDYSKLSYEQVCEMYNIRPY</sequence>
<proteinExistence type="predicted"/>
<dbReference type="AlphaFoldDB" id="A0A327WE26"/>